<protein>
    <submittedName>
        <fullName evidence="1">Uncharacterized protein</fullName>
    </submittedName>
</protein>
<dbReference type="AlphaFoldDB" id="A0AAP7ATA5"/>
<comment type="caution">
    <text evidence="1">The sequence shown here is derived from an EMBL/GenBank/DDBJ whole genome shotgun (WGS) entry which is preliminary data.</text>
</comment>
<proteinExistence type="predicted"/>
<evidence type="ECO:0000313" key="2">
    <source>
        <dbReference type="Proteomes" id="UP000724058"/>
    </source>
</evidence>
<evidence type="ECO:0000313" key="1">
    <source>
        <dbReference type="EMBL" id="NSE57850.1"/>
    </source>
</evidence>
<dbReference type="RefSeq" id="WP_173793036.1">
    <property type="nucleotide sequence ID" value="NZ_JAAIOC010000006.1"/>
</dbReference>
<gene>
    <name evidence="1" type="ORF">G4332_06935</name>
</gene>
<accession>A0AAP7ATA5</accession>
<reference evidence="1" key="2">
    <citation type="submission" date="2020-02" db="EMBL/GenBank/DDBJ databases">
        <authorList>
            <person name="Littmann E."/>
            <person name="Sorbara M."/>
        </authorList>
    </citation>
    <scope>NUCLEOTIDE SEQUENCE</scope>
    <source>
        <strain evidence="1">MSK.10.16</strain>
    </source>
</reference>
<name>A0AAP7ATA5_9FIRM</name>
<sequence>MKEKSKISVISKAVEEPVELEFGGKRNRKNKIIGIMELYSIRKIV</sequence>
<dbReference type="EMBL" id="JAAIOD010000007">
    <property type="protein sequence ID" value="NSE57850.1"/>
    <property type="molecule type" value="Genomic_DNA"/>
</dbReference>
<reference evidence="1" key="1">
    <citation type="journal article" date="2020" name="Cell Host Microbe">
        <title>Functional and Genomic Variation between Human-Derived Isolates of Lachnospiraceae Reveals Inter- and Intra-Species Diversity.</title>
        <authorList>
            <person name="Sorbara M.T."/>
            <person name="Littmann E.R."/>
            <person name="Fontana E."/>
            <person name="Moody T.U."/>
            <person name="Kohout C.E."/>
            <person name="Gjonbalaj M."/>
            <person name="Eaton V."/>
            <person name="Seok R."/>
            <person name="Leiner I.M."/>
            <person name="Pamer E.G."/>
        </authorList>
    </citation>
    <scope>NUCLEOTIDE SEQUENCE</scope>
    <source>
        <strain evidence="1">MSK.10.16</strain>
    </source>
</reference>
<dbReference type="Proteomes" id="UP000724058">
    <property type="component" value="Unassembled WGS sequence"/>
</dbReference>
<organism evidence="1 2">
    <name type="scientific">Dorea longicatena</name>
    <dbReference type="NCBI Taxonomy" id="88431"/>
    <lineage>
        <taxon>Bacteria</taxon>
        <taxon>Bacillati</taxon>
        <taxon>Bacillota</taxon>
        <taxon>Clostridia</taxon>
        <taxon>Lachnospirales</taxon>
        <taxon>Lachnospiraceae</taxon>
        <taxon>Dorea</taxon>
    </lineage>
</organism>